<evidence type="ECO:0000313" key="1">
    <source>
        <dbReference type="EMBL" id="AQS36538.1"/>
    </source>
</evidence>
<dbReference type="SFLD" id="SFLDG01129">
    <property type="entry name" value="C1.5:_HAD__Beta-PGM__Phosphata"/>
    <property type="match status" value="1"/>
</dbReference>
<dbReference type="FunFam" id="3.40.50.1000:FF:000022">
    <property type="entry name" value="Phosphoglycolate phosphatase"/>
    <property type="match status" value="1"/>
</dbReference>
<dbReference type="GO" id="GO:0006281">
    <property type="term" value="P:DNA repair"/>
    <property type="evidence" value="ECO:0007669"/>
    <property type="project" value="TreeGrafter"/>
</dbReference>
<dbReference type="InterPro" id="IPR036412">
    <property type="entry name" value="HAD-like_sf"/>
</dbReference>
<dbReference type="AlphaFoldDB" id="A0A1S6HM10"/>
<dbReference type="SUPFAM" id="SSF56784">
    <property type="entry name" value="HAD-like"/>
    <property type="match status" value="1"/>
</dbReference>
<dbReference type="Gene3D" id="3.40.50.1000">
    <property type="entry name" value="HAD superfamily/HAD-like"/>
    <property type="match status" value="1"/>
</dbReference>
<dbReference type="SFLD" id="SFLDG01135">
    <property type="entry name" value="C1.5.6:_HAD__Beta-PGM__Phospha"/>
    <property type="match status" value="1"/>
</dbReference>
<keyword evidence="1" id="KW-0378">Hydrolase</keyword>
<dbReference type="EMBL" id="CP014782">
    <property type="protein sequence ID" value="AQS36538.1"/>
    <property type="molecule type" value="Genomic_DNA"/>
</dbReference>
<dbReference type="PANTHER" id="PTHR43434:SF24">
    <property type="entry name" value="HYDROLASE-RELATED"/>
    <property type="match status" value="1"/>
</dbReference>
<dbReference type="InterPro" id="IPR023198">
    <property type="entry name" value="PGP-like_dom2"/>
</dbReference>
<keyword evidence="2" id="KW-1185">Reference proteome</keyword>
<dbReference type="PANTHER" id="PTHR43434">
    <property type="entry name" value="PHOSPHOGLYCOLATE PHOSPHATASE"/>
    <property type="match status" value="1"/>
</dbReference>
<dbReference type="InterPro" id="IPR006439">
    <property type="entry name" value="HAD-SF_hydro_IA"/>
</dbReference>
<dbReference type="OrthoDB" id="9782449at2"/>
<dbReference type="InterPro" id="IPR023214">
    <property type="entry name" value="HAD_sf"/>
</dbReference>
<dbReference type="EC" id="3.1.3.18" evidence="1"/>
<dbReference type="GO" id="GO:0005829">
    <property type="term" value="C:cytosol"/>
    <property type="evidence" value="ECO:0007669"/>
    <property type="project" value="TreeGrafter"/>
</dbReference>
<dbReference type="NCBIfam" id="TIGR01509">
    <property type="entry name" value="HAD-SF-IA-v3"/>
    <property type="match status" value="1"/>
</dbReference>
<dbReference type="SFLD" id="SFLDS00003">
    <property type="entry name" value="Haloacid_Dehalogenase"/>
    <property type="match status" value="1"/>
</dbReference>
<dbReference type="GO" id="GO:0008967">
    <property type="term" value="F:phosphoglycolate phosphatase activity"/>
    <property type="evidence" value="ECO:0007669"/>
    <property type="project" value="UniProtKB-EC"/>
</dbReference>
<reference evidence="1 2" key="1">
    <citation type="submission" date="2016-03" db="EMBL/GenBank/DDBJ databases">
        <title>Complete genome sequence of Shewanella psychrophila WP2, a deep sea bacterium isolated from west Pacific sediment.</title>
        <authorList>
            <person name="Xu G."/>
            <person name="Jian H."/>
        </authorList>
    </citation>
    <scope>NUCLEOTIDE SEQUENCE [LARGE SCALE GENOMIC DNA]</scope>
    <source>
        <strain evidence="1 2">WP2</strain>
    </source>
</reference>
<dbReference type="InterPro" id="IPR006549">
    <property type="entry name" value="HAD-SF_hydro_IIIA"/>
</dbReference>
<dbReference type="Pfam" id="PF13419">
    <property type="entry name" value="HAD_2"/>
    <property type="match status" value="1"/>
</dbReference>
<dbReference type="Gene3D" id="1.10.150.240">
    <property type="entry name" value="Putative phosphatase, domain 2"/>
    <property type="match status" value="1"/>
</dbReference>
<dbReference type="InterPro" id="IPR041492">
    <property type="entry name" value="HAD_2"/>
</dbReference>
<accession>A0A1S6HM10</accession>
<dbReference type="KEGG" id="spsw:Sps_01371"/>
<dbReference type="Proteomes" id="UP000189545">
    <property type="component" value="Chromosome"/>
</dbReference>
<dbReference type="STRING" id="225848.Sps_01371"/>
<organism evidence="1 2">
    <name type="scientific">Shewanella psychrophila</name>
    <dbReference type="NCBI Taxonomy" id="225848"/>
    <lineage>
        <taxon>Bacteria</taxon>
        <taxon>Pseudomonadati</taxon>
        <taxon>Pseudomonadota</taxon>
        <taxon>Gammaproteobacteria</taxon>
        <taxon>Alteromonadales</taxon>
        <taxon>Shewanellaceae</taxon>
        <taxon>Shewanella</taxon>
    </lineage>
</organism>
<sequence>MRHYELVIFDWDGTLMDSVGKIVDCMQQSALTLNMPMPTEQAVRDIIGLSMDEALTILHPNGSAELQADMKEVYRQQYLELNQTPSPLFDGVEDLLTTLNGLGYKLAVATGKARAGLNRVLTATELGRYFVASRCADEAASKPSPEMILQLLKELDISPDKAVMIGDSIHDLNMANNAGIHAIGVDYGAHDQNKLSQANPKAVISSPMELLKHLSTKQFYLQRDNL</sequence>
<dbReference type="InterPro" id="IPR050155">
    <property type="entry name" value="HAD-like_hydrolase_sf"/>
</dbReference>
<dbReference type="NCBIfam" id="TIGR01662">
    <property type="entry name" value="HAD-SF-IIIA"/>
    <property type="match status" value="1"/>
</dbReference>
<name>A0A1S6HM10_9GAMM</name>
<gene>
    <name evidence="1" type="ORF">Sps_01371</name>
</gene>
<proteinExistence type="predicted"/>
<protein>
    <submittedName>
        <fullName evidence="1">Haloacid dehalogenase superfamily enzyme, subfamily IA</fullName>
        <ecNumber evidence="1">3.1.3.18</ecNumber>
    </submittedName>
</protein>
<dbReference type="NCBIfam" id="TIGR01549">
    <property type="entry name" value="HAD-SF-IA-v1"/>
    <property type="match status" value="1"/>
</dbReference>
<evidence type="ECO:0000313" key="2">
    <source>
        <dbReference type="Proteomes" id="UP000189545"/>
    </source>
</evidence>
<dbReference type="RefSeq" id="WP_077751836.1">
    <property type="nucleotide sequence ID" value="NZ_CP014782.1"/>
</dbReference>